<proteinExistence type="predicted"/>
<comment type="caution">
    <text evidence="1">The sequence shown here is derived from an EMBL/GenBank/DDBJ whole genome shotgun (WGS) entry which is preliminary data.</text>
</comment>
<dbReference type="EMBL" id="LIAE01005908">
    <property type="protein sequence ID" value="PAV92900.1"/>
    <property type="molecule type" value="Genomic_DNA"/>
</dbReference>
<accession>A0A2A2M373</accession>
<dbReference type="Proteomes" id="UP000218231">
    <property type="component" value="Unassembled WGS sequence"/>
</dbReference>
<organism evidence="1 2">
    <name type="scientific">Diploscapter pachys</name>
    <dbReference type="NCBI Taxonomy" id="2018661"/>
    <lineage>
        <taxon>Eukaryota</taxon>
        <taxon>Metazoa</taxon>
        <taxon>Ecdysozoa</taxon>
        <taxon>Nematoda</taxon>
        <taxon>Chromadorea</taxon>
        <taxon>Rhabditida</taxon>
        <taxon>Rhabditina</taxon>
        <taxon>Rhabditomorpha</taxon>
        <taxon>Rhabditoidea</taxon>
        <taxon>Rhabditidae</taxon>
        <taxon>Diploscapter</taxon>
    </lineage>
</organism>
<evidence type="ECO:0000313" key="1">
    <source>
        <dbReference type="EMBL" id="PAV92900.1"/>
    </source>
</evidence>
<sequence length="112" mass="12896">MLQRLFAGFVALDAVAREFLDRLGQHRQRLGTELTRLALQRVRRNHHRGGGLRAHRLFDRRHRFHAVFAEIAQYAHEAGAQFGARLGERRPIHQRAAFERHGLLPSGSGQPY</sequence>
<protein>
    <submittedName>
        <fullName evidence="1">Uncharacterized protein</fullName>
    </submittedName>
</protein>
<reference evidence="1 2" key="1">
    <citation type="journal article" date="2017" name="Curr. Biol.">
        <title>Genome architecture and evolution of a unichromosomal asexual nematode.</title>
        <authorList>
            <person name="Fradin H."/>
            <person name="Zegar C."/>
            <person name="Gutwein M."/>
            <person name="Lucas J."/>
            <person name="Kovtun M."/>
            <person name="Corcoran D."/>
            <person name="Baugh L.R."/>
            <person name="Kiontke K."/>
            <person name="Gunsalus K."/>
            <person name="Fitch D.H."/>
            <person name="Piano F."/>
        </authorList>
    </citation>
    <scope>NUCLEOTIDE SEQUENCE [LARGE SCALE GENOMIC DNA]</scope>
    <source>
        <strain evidence="1">PF1309</strain>
    </source>
</reference>
<keyword evidence="2" id="KW-1185">Reference proteome</keyword>
<gene>
    <name evidence="1" type="ORF">WR25_24489</name>
</gene>
<evidence type="ECO:0000313" key="2">
    <source>
        <dbReference type="Proteomes" id="UP000218231"/>
    </source>
</evidence>
<dbReference type="AlphaFoldDB" id="A0A2A2M373"/>
<name>A0A2A2M373_9BILA</name>